<reference evidence="6" key="1">
    <citation type="submission" date="2019-12" db="EMBL/GenBank/DDBJ databases">
        <authorList>
            <person name="Scholes J."/>
        </authorList>
    </citation>
    <scope>NUCLEOTIDE SEQUENCE</scope>
</reference>
<dbReference type="GO" id="GO:0019888">
    <property type="term" value="F:protein phosphatase regulator activity"/>
    <property type="evidence" value="ECO:0007669"/>
    <property type="project" value="UniProtKB-UniRule"/>
</dbReference>
<dbReference type="InterPro" id="IPR011989">
    <property type="entry name" value="ARM-like"/>
</dbReference>
<sequence>MGDLCRFCEELGYGGVKRFYSVGDGGVPVGDGGVPVADRGVPVGDGGVPIDDGDEGLHVGDGDKSVHVVDADMSMLVHDENEVDQSEDEDFCASRDSDSGFDDIFFEEYVEAEECVEGPKQKENHQHEIDDEMSTDSASSNSKHTEDNSHDDFSSCNESVEENGENENNESNVFSEKHINNPKFELGQKFPSKKIFKQAIANHGVLTRRSLKFTKNDKRRIYVRSPILGSLQLSLWLSDWNTHHVPKCLKNPRKSSNLFRPSSLIRLLRSQEKEKKKKIKDRKLRMWKQFLGKLPRKSLKSDQASSRNPNSGSSASSHGSDRANPNSPVAKRASAAVFPSCAIAGIEPLLAFKDVPSSERMNLFISKLSLCCVVFDFNDPAKNIQEKELKQTTLLELLEFVSQSPPKFSEPAVLASCKMCSVNLFRAFPPNRSGKGNSGENENEEEPSFDPAWAHLQIVYDFLLKFVTSSSLETKVAKKYINHSYILKVIDLFDSDDPRERDCLKAILHRIYGKFMVHRPFIRKSLSNVFYRFVFENEKHNGIAELLEIFGSVITGFALPLKEEHKIFLLRALVPLHKPKSLGVYFQQLSYCVGQFIEKDPKLASSVIEGLLKYWPITNSQKEVMFLGELEEILEVINMAEFQKVMVPLFCRLARCINSYHFQVAERALFLWNNDQVINLVTQNRQVLLPIIFPALEANTKSHWNQAVLNLTLNVKKIFSEMDDALVSACVASYHEEQERKTTEIEKRNDVWERLENVAGQQPIAGNTAVLVSH</sequence>
<feature type="compositionally biased region" description="Low complexity" evidence="5">
    <location>
        <begin position="304"/>
        <end position="324"/>
    </location>
</feature>
<protein>
    <recommendedName>
        <fullName evidence="4">Serine/threonine protein phosphatase 2A regulatory subunit</fullName>
    </recommendedName>
</protein>
<evidence type="ECO:0000313" key="6">
    <source>
        <dbReference type="EMBL" id="CAA0838542.1"/>
    </source>
</evidence>
<feature type="region of interest" description="Disordered" evidence="5">
    <location>
        <begin position="296"/>
        <end position="328"/>
    </location>
</feature>
<dbReference type="SUPFAM" id="SSF48371">
    <property type="entry name" value="ARM repeat"/>
    <property type="match status" value="1"/>
</dbReference>
<dbReference type="InterPro" id="IPR002554">
    <property type="entry name" value="PP2A_B56"/>
</dbReference>
<feature type="region of interest" description="Disordered" evidence="5">
    <location>
        <begin position="115"/>
        <end position="177"/>
    </location>
</feature>
<dbReference type="AlphaFoldDB" id="A0A9N7RP37"/>
<feature type="compositionally biased region" description="Basic and acidic residues" evidence="5">
    <location>
        <begin position="143"/>
        <end position="153"/>
    </location>
</feature>
<dbReference type="GO" id="GO:0000159">
    <property type="term" value="C:protein phosphatase type 2A complex"/>
    <property type="evidence" value="ECO:0007669"/>
    <property type="project" value="UniProtKB-UniRule"/>
</dbReference>
<dbReference type="EMBL" id="CACSLK010030875">
    <property type="protein sequence ID" value="CAA0838542.1"/>
    <property type="molecule type" value="Genomic_DNA"/>
</dbReference>
<comment type="caution">
    <text evidence="6">The sequence shown here is derived from an EMBL/GenBank/DDBJ whole genome shotgun (WGS) entry which is preliminary data.</text>
</comment>
<gene>
    <name evidence="6" type="ORF">SHERM_05150</name>
</gene>
<dbReference type="GO" id="GO:0005737">
    <property type="term" value="C:cytoplasm"/>
    <property type="evidence" value="ECO:0007669"/>
    <property type="project" value="UniProtKB-SubCell"/>
</dbReference>
<dbReference type="Gene3D" id="1.25.10.10">
    <property type="entry name" value="Leucine-rich Repeat Variant"/>
    <property type="match status" value="1"/>
</dbReference>
<evidence type="ECO:0000256" key="3">
    <source>
        <dbReference type="ARBA" id="ARBA00022490"/>
    </source>
</evidence>
<accession>A0A9N7RP37</accession>
<dbReference type="InterPro" id="IPR016024">
    <property type="entry name" value="ARM-type_fold"/>
</dbReference>
<comment type="function">
    <text evidence="4">The B regulatory subunit might modulate substrate selectivity and catalytic activity, and also might direct the localization of the catalytic enzyme to a particular subcellular compartment.</text>
</comment>
<dbReference type="FunFam" id="1.25.10.10:FF:000041">
    <property type="entry name" value="Serine/threonine protein phosphatase 2A regulatory subunit"/>
    <property type="match status" value="1"/>
</dbReference>
<feature type="compositionally biased region" description="Basic and acidic residues" evidence="5">
    <location>
        <begin position="117"/>
        <end position="128"/>
    </location>
</feature>
<dbReference type="PANTHER" id="PTHR10257:SF59">
    <property type="entry name" value="SERINE_THREONINE PROTEIN PHOSPHATASE 2A 57 KDA REGULATORY SUBUNIT B' KAPPA ISOFORM"/>
    <property type="match status" value="1"/>
</dbReference>
<evidence type="ECO:0000256" key="2">
    <source>
        <dbReference type="ARBA" id="ARBA00009745"/>
    </source>
</evidence>
<proteinExistence type="inferred from homology"/>
<name>A0A9N7RP37_STRHE</name>
<dbReference type="Pfam" id="PF01603">
    <property type="entry name" value="B56"/>
    <property type="match status" value="1"/>
</dbReference>
<evidence type="ECO:0000313" key="7">
    <source>
        <dbReference type="Proteomes" id="UP001153555"/>
    </source>
</evidence>
<dbReference type="PIRSF" id="PIRSF028043">
    <property type="entry name" value="PP2A_B56"/>
    <property type="match status" value="1"/>
</dbReference>
<keyword evidence="3" id="KW-0963">Cytoplasm</keyword>
<organism evidence="6 7">
    <name type="scientific">Striga hermonthica</name>
    <name type="common">Purple witchweed</name>
    <name type="synonym">Buchnera hermonthica</name>
    <dbReference type="NCBI Taxonomy" id="68872"/>
    <lineage>
        <taxon>Eukaryota</taxon>
        <taxon>Viridiplantae</taxon>
        <taxon>Streptophyta</taxon>
        <taxon>Embryophyta</taxon>
        <taxon>Tracheophyta</taxon>
        <taxon>Spermatophyta</taxon>
        <taxon>Magnoliopsida</taxon>
        <taxon>eudicotyledons</taxon>
        <taxon>Gunneridae</taxon>
        <taxon>Pentapetalae</taxon>
        <taxon>asterids</taxon>
        <taxon>lamiids</taxon>
        <taxon>Lamiales</taxon>
        <taxon>Orobanchaceae</taxon>
        <taxon>Buchnereae</taxon>
        <taxon>Striga</taxon>
    </lineage>
</organism>
<dbReference type="PANTHER" id="PTHR10257">
    <property type="entry name" value="SERINE/THREONINE PROTEIN PHOSPHATASE 2A PP2A REGULATORY SUBUNIT B"/>
    <property type="match status" value="1"/>
</dbReference>
<evidence type="ECO:0000256" key="1">
    <source>
        <dbReference type="ARBA" id="ARBA00004496"/>
    </source>
</evidence>
<comment type="subcellular location">
    <subcellularLocation>
        <location evidence="1">Cytoplasm</location>
    </subcellularLocation>
</comment>
<dbReference type="GO" id="GO:0007165">
    <property type="term" value="P:signal transduction"/>
    <property type="evidence" value="ECO:0007669"/>
    <property type="project" value="InterPro"/>
</dbReference>
<feature type="compositionally biased region" description="Acidic residues" evidence="5">
    <location>
        <begin position="159"/>
        <end position="168"/>
    </location>
</feature>
<keyword evidence="7" id="KW-1185">Reference proteome</keyword>
<dbReference type="Proteomes" id="UP001153555">
    <property type="component" value="Unassembled WGS sequence"/>
</dbReference>
<comment type="similarity">
    <text evidence="2">Belongs to the phosphatase 2A regulatory subunit B56 family.</text>
</comment>
<dbReference type="OrthoDB" id="10264446at2759"/>
<evidence type="ECO:0000256" key="4">
    <source>
        <dbReference type="PIRNR" id="PIRNR028043"/>
    </source>
</evidence>
<evidence type="ECO:0000256" key="5">
    <source>
        <dbReference type="SAM" id="MobiDB-lite"/>
    </source>
</evidence>